<dbReference type="RefSeq" id="WP_013187630.1">
    <property type="nucleotide sequence ID" value="NC_014230.1"/>
</dbReference>
<dbReference type="KEGG" id="cat:CA2559_09433"/>
<sequence>MVLNKMKRASIKRSIQKLTTNRVLENHNSKIEKVVCLVDIDVFSTVQELDKFAESLGVKPKDFKVIGYSAQKKTIKTYSGLLFTSTKIGWKGVVKDSEIKDIIEQPTDLLINYYNKDVLGLALLSAKSSAKFKVGLGNVNPQLNDLIIGCDITDINTFKTEMVKYLKVLNKL</sequence>
<name>A3U8V9_CROAH</name>
<evidence type="ECO:0000313" key="2">
    <source>
        <dbReference type="Proteomes" id="UP000002297"/>
    </source>
</evidence>
<dbReference type="Pfam" id="PF21857">
    <property type="entry name" value="DUF6913"/>
    <property type="match status" value="1"/>
</dbReference>
<protein>
    <submittedName>
        <fullName evidence="1">Uncharacterized protein</fullName>
    </submittedName>
</protein>
<accession>A3U8V9</accession>
<evidence type="ECO:0000313" key="1">
    <source>
        <dbReference type="EMBL" id="EAP86245.1"/>
    </source>
</evidence>
<dbReference type="eggNOG" id="ENOG503327W">
    <property type="taxonomic scope" value="Bacteria"/>
</dbReference>
<dbReference type="Proteomes" id="UP000002297">
    <property type="component" value="Chromosome"/>
</dbReference>
<organism evidence="1 2">
    <name type="scientific">Croceibacter atlanticus (strain ATCC BAA-628 / JCM 21780 / CIP 108009 / IAM 15332 / KCTC 12090 / HTCC2559)</name>
    <dbReference type="NCBI Taxonomy" id="216432"/>
    <lineage>
        <taxon>Bacteria</taxon>
        <taxon>Pseudomonadati</taxon>
        <taxon>Bacteroidota</taxon>
        <taxon>Flavobacteriia</taxon>
        <taxon>Flavobacteriales</taxon>
        <taxon>Flavobacteriaceae</taxon>
        <taxon>Croceibacter</taxon>
    </lineage>
</organism>
<dbReference type="HOGENOM" id="CLU_129255_0_0_10"/>
<dbReference type="AlphaFoldDB" id="A3U8V9"/>
<proteinExistence type="predicted"/>
<dbReference type="EMBL" id="CP002046">
    <property type="protein sequence ID" value="EAP86245.1"/>
    <property type="molecule type" value="Genomic_DNA"/>
</dbReference>
<dbReference type="GeneID" id="89453631"/>
<gene>
    <name evidence="1" type="ordered locus">CA2559_09433</name>
</gene>
<dbReference type="OrthoDB" id="1430532at2"/>
<reference evidence="1 2" key="1">
    <citation type="journal article" date="2010" name="J. Bacteriol.">
        <title>The complete genome sequence of Croceibacter atlanticus HTCC2559T.</title>
        <authorList>
            <person name="Oh H.M."/>
            <person name="Kang I."/>
            <person name="Ferriera S."/>
            <person name="Giovannoni S.J."/>
            <person name="Cho J.C."/>
        </authorList>
    </citation>
    <scope>NUCLEOTIDE SEQUENCE [LARGE SCALE GENOMIC DNA]</scope>
    <source>
        <strain evidence="2">ATCC BAA-628 / HTCC2559 / KCTC 12090</strain>
    </source>
</reference>
<keyword evidence="2" id="KW-1185">Reference proteome</keyword>
<dbReference type="InterPro" id="IPR054207">
    <property type="entry name" value="DUF6913"/>
</dbReference>
<dbReference type="STRING" id="216432.CA2559_09433"/>